<dbReference type="PANTHER" id="PTHR22950:SF458">
    <property type="entry name" value="SODIUM-COUPLED NEUTRAL AMINO ACID TRANSPORTER 11-RELATED"/>
    <property type="match status" value="1"/>
</dbReference>
<dbReference type="GO" id="GO:0015179">
    <property type="term" value="F:L-amino acid transmembrane transporter activity"/>
    <property type="evidence" value="ECO:0007669"/>
    <property type="project" value="TreeGrafter"/>
</dbReference>
<reference evidence="11 12" key="1">
    <citation type="journal article" date="2024" name="Nat. Commun.">
        <title>Phylogenomics reveals the evolutionary origins of lichenization in chlorophyte algae.</title>
        <authorList>
            <person name="Puginier C."/>
            <person name="Libourel C."/>
            <person name="Otte J."/>
            <person name="Skaloud P."/>
            <person name="Haon M."/>
            <person name="Grisel S."/>
            <person name="Petersen M."/>
            <person name="Berrin J.G."/>
            <person name="Delaux P.M."/>
            <person name="Dal Grande F."/>
            <person name="Keller J."/>
        </authorList>
    </citation>
    <scope>NUCLEOTIDE SEQUENCE [LARGE SCALE GENOMIC DNA]</scope>
    <source>
        <strain evidence="11 12">SAG 2523</strain>
    </source>
</reference>
<dbReference type="AlphaFoldDB" id="A0AAW1T1F6"/>
<feature type="transmembrane region" description="Helical" evidence="9">
    <location>
        <begin position="131"/>
        <end position="153"/>
    </location>
</feature>
<comment type="similarity">
    <text evidence="2">Belongs to the amino acid/polyamine transporter 2 family.</text>
</comment>
<keyword evidence="5" id="KW-0029">Amino-acid transport</keyword>
<dbReference type="Proteomes" id="UP001485043">
    <property type="component" value="Unassembled WGS sequence"/>
</dbReference>
<accession>A0AAW1T1F6</accession>
<keyword evidence="6 9" id="KW-1133">Transmembrane helix</keyword>
<evidence type="ECO:0000256" key="3">
    <source>
        <dbReference type="ARBA" id="ARBA00022448"/>
    </source>
</evidence>
<organism evidence="11 12">
    <name type="scientific">Apatococcus fuscideae</name>
    <dbReference type="NCBI Taxonomy" id="2026836"/>
    <lineage>
        <taxon>Eukaryota</taxon>
        <taxon>Viridiplantae</taxon>
        <taxon>Chlorophyta</taxon>
        <taxon>core chlorophytes</taxon>
        <taxon>Trebouxiophyceae</taxon>
        <taxon>Chlorellales</taxon>
        <taxon>Chlorellaceae</taxon>
        <taxon>Apatococcus</taxon>
    </lineage>
</organism>
<evidence type="ECO:0000259" key="10">
    <source>
        <dbReference type="Pfam" id="PF01490"/>
    </source>
</evidence>
<protein>
    <recommendedName>
        <fullName evidence="10">Amino acid transporter transmembrane domain-containing protein</fullName>
    </recommendedName>
</protein>
<dbReference type="InterPro" id="IPR013057">
    <property type="entry name" value="AA_transpt_TM"/>
</dbReference>
<evidence type="ECO:0000256" key="5">
    <source>
        <dbReference type="ARBA" id="ARBA00022970"/>
    </source>
</evidence>
<comment type="caution">
    <text evidence="11">The sequence shown here is derived from an EMBL/GenBank/DDBJ whole genome shotgun (WGS) entry which is preliminary data.</text>
</comment>
<dbReference type="GO" id="GO:0016020">
    <property type="term" value="C:membrane"/>
    <property type="evidence" value="ECO:0007669"/>
    <property type="project" value="UniProtKB-SubCell"/>
</dbReference>
<feature type="domain" description="Amino acid transporter transmembrane" evidence="10">
    <location>
        <begin position="46"/>
        <end position="358"/>
    </location>
</feature>
<keyword evidence="4 9" id="KW-0812">Transmembrane</keyword>
<evidence type="ECO:0000256" key="8">
    <source>
        <dbReference type="SAM" id="MobiDB-lite"/>
    </source>
</evidence>
<keyword evidence="3" id="KW-0813">Transport</keyword>
<gene>
    <name evidence="11" type="ORF">WJX84_000872</name>
</gene>
<dbReference type="EMBL" id="JALJOV010000586">
    <property type="protein sequence ID" value="KAK9862569.1"/>
    <property type="molecule type" value="Genomic_DNA"/>
</dbReference>
<feature type="transmembrane region" description="Helical" evidence="9">
    <location>
        <begin position="335"/>
        <end position="356"/>
    </location>
</feature>
<evidence type="ECO:0000256" key="6">
    <source>
        <dbReference type="ARBA" id="ARBA00022989"/>
    </source>
</evidence>
<dbReference type="Pfam" id="PF01490">
    <property type="entry name" value="Aa_trans"/>
    <property type="match status" value="1"/>
</dbReference>
<feature type="transmembrane region" description="Helical" evidence="9">
    <location>
        <begin position="173"/>
        <end position="194"/>
    </location>
</feature>
<keyword evidence="12" id="KW-1185">Reference proteome</keyword>
<keyword evidence="7 9" id="KW-0472">Membrane</keyword>
<evidence type="ECO:0000256" key="7">
    <source>
        <dbReference type="ARBA" id="ARBA00023136"/>
    </source>
</evidence>
<feature type="transmembrane region" description="Helical" evidence="9">
    <location>
        <begin position="206"/>
        <end position="226"/>
    </location>
</feature>
<evidence type="ECO:0000256" key="9">
    <source>
        <dbReference type="SAM" id="Phobius"/>
    </source>
</evidence>
<feature type="compositionally biased region" description="Basic and acidic residues" evidence="8">
    <location>
        <begin position="1"/>
        <end position="13"/>
    </location>
</feature>
<evidence type="ECO:0000313" key="11">
    <source>
        <dbReference type="EMBL" id="KAK9862569.1"/>
    </source>
</evidence>
<name>A0AAW1T1F6_9CHLO</name>
<dbReference type="PANTHER" id="PTHR22950">
    <property type="entry name" value="AMINO ACID TRANSPORTER"/>
    <property type="match status" value="1"/>
</dbReference>
<feature type="transmembrane region" description="Helical" evidence="9">
    <location>
        <begin position="246"/>
        <end position="263"/>
    </location>
</feature>
<evidence type="ECO:0000256" key="4">
    <source>
        <dbReference type="ARBA" id="ARBA00022692"/>
    </source>
</evidence>
<evidence type="ECO:0000313" key="12">
    <source>
        <dbReference type="Proteomes" id="UP001485043"/>
    </source>
</evidence>
<proteinExistence type="inferred from homology"/>
<feature type="transmembrane region" description="Helical" evidence="9">
    <location>
        <begin position="71"/>
        <end position="95"/>
    </location>
</feature>
<comment type="subcellular location">
    <subcellularLocation>
        <location evidence="1">Membrane</location>
        <topology evidence="1">Multi-pass membrane protein</topology>
    </subcellularLocation>
</comment>
<feature type="transmembrane region" description="Helical" evidence="9">
    <location>
        <begin position="284"/>
        <end position="304"/>
    </location>
</feature>
<sequence>MVDREVNRAEDGPLTRNTADEEAGLLGDTATHSADQAANDIQSQRTSSSPSAVFNLGNTIVGAGIMSLPHAMAVLGLAFGTFLLMVIYWLAYYTLKKLVKFSEKLGATSYPQLVQAQLGTWGNIYLQLSIILNNAGIMTVYLIILGDITVGSAPLYGGLLSSWFHLDAGSTWYLSRPFVVAALTIAFLLPVSLLRRLDMLGGVSAVSLGLAVMFAAISIVLGVFAAAKHGLGGIDWWPDWSRPTSVLATLPILTTSYVCHFNLHPLMKDLKDYTTQRMLTVVEVALGICTATYALAGIGCYLLFQGHPSDDVLKDFTHSLLAPLLGGTLADIVDGIVRLAYLIVLMGTFPMLTFGLRERMLGSRAMVVISTRRRYA</sequence>
<evidence type="ECO:0000256" key="2">
    <source>
        <dbReference type="ARBA" id="ARBA00008066"/>
    </source>
</evidence>
<feature type="region of interest" description="Disordered" evidence="8">
    <location>
        <begin position="1"/>
        <end position="21"/>
    </location>
</feature>
<evidence type="ECO:0000256" key="1">
    <source>
        <dbReference type="ARBA" id="ARBA00004141"/>
    </source>
</evidence>